<dbReference type="STRING" id="1367422.A0A178ZDG6"/>
<gene>
    <name evidence="2" type="ORF">AYL99_09228</name>
</gene>
<reference evidence="2 3" key="1">
    <citation type="submission" date="2016-04" db="EMBL/GenBank/DDBJ databases">
        <title>Draft genome of Fonsecaea erecta CBS 125763.</title>
        <authorList>
            <person name="Weiss V.A."/>
            <person name="Vicente V.A."/>
            <person name="Raittz R.T."/>
            <person name="Moreno L.F."/>
            <person name="De Souza E.M."/>
            <person name="Pedrosa F.O."/>
            <person name="Steffens M.B."/>
            <person name="Faoro H."/>
            <person name="Tadra-Sfeir M.Z."/>
            <person name="Najafzadeh M.J."/>
            <person name="Felipe M.S."/>
            <person name="Teixeira M."/>
            <person name="Sun J."/>
            <person name="Xi L."/>
            <person name="Gomes R."/>
            <person name="De Azevedo C.M."/>
            <person name="Salgado C.G."/>
            <person name="Da Silva M.B."/>
            <person name="Nascimento M.F."/>
            <person name="Queiroz-Telles F."/>
            <person name="Attili D.S."/>
            <person name="Gorbushina A."/>
        </authorList>
    </citation>
    <scope>NUCLEOTIDE SEQUENCE [LARGE SCALE GENOMIC DNA]</scope>
    <source>
        <strain evidence="2 3">CBS 125763</strain>
    </source>
</reference>
<dbReference type="AlphaFoldDB" id="A0A178ZDG6"/>
<proteinExistence type="predicted"/>
<dbReference type="EMBL" id="LVYI01000008">
    <property type="protein sequence ID" value="OAP57115.1"/>
    <property type="molecule type" value="Genomic_DNA"/>
</dbReference>
<comment type="caution">
    <text evidence="2">The sequence shown here is derived from an EMBL/GenBank/DDBJ whole genome shotgun (WGS) entry which is preliminary data.</text>
</comment>
<protein>
    <recommendedName>
        <fullName evidence="1">CHAT domain-containing protein</fullName>
    </recommendedName>
</protein>
<sequence>MTRQELQDLASEGPIVVVNISDIRSDAVVVTRSGIQSIFLADLTRTEVMAWLREGLTVFTPHETPVDRGKKNKRYIHFLHWLWEKCVRQVLLVVYQSVNLTSGSLPRIWWIGVGVASSLPFHAAGDHSDGSSDNTLSWAISSYTPTIKALAHARGRRSTLGRDRTTKPHLLMVSMPTTPGERALPGVTQEICAIQEATSTAFSHESLVHTDARSVLARLEHCDMVHFACHGTSDALGPFNSSLSLQHDPSEAATVDPLSVQQVSNANLGRASIAYLSACSTAENRAVRMMDEVIHLASGFQVAGFGHVVAAMWPSVDAACVEMATGFYGQLKDGLGERDTDRAVAEAVHKATMQVRSRLRRIPLSWAPYIHFGA</sequence>
<organism evidence="2 3">
    <name type="scientific">Fonsecaea erecta</name>
    <dbReference type="NCBI Taxonomy" id="1367422"/>
    <lineage>
        <taxon>Eukaryota</taxon>
        <taxon>Fungi</taxon>
        <taxon>Dikarya</taxon>
        <taxon>Ascomycota</taxon>
        <taxon>Pezizomycotina</taxon>
        <taxon>Eurotiomycetes</taxon>
        <taxon>Chaetothyriomycetidae</taxon>
        <taxon>Chaetothyriales</taxon>
        <taxon>Herpotrichiellaceae</taxon>
        <taxon>Fonsecaea</taxon>
    </lineage>
</organism>
<feature type="domain" description="CHAT" evidence="1">
    <location>
        <begin position="79"/>
        <end position="373"/>
    </location>
</feature>
<dbReference type="Pfam" id="PF12770">
    <property type="entry name" value="CHAT"/>
    <property type="match status" value="1"/>
</dbReference>
<dbReference type="Proteomes" id="UP000078343">
    <property type="component" value="Unassembled WGS sequence"/>
</dbReference>
<evidence type="ECO:0000313" key="3">
    <source>
        <dbReference type="Proteomes" id="UP000078343"/>
    </source>
</evidence>
<dbReference type="GeneID" id="30013396"/>
<evidence type="ECO:0000313" key="2">
    <source>
        <dbReference type="EMBL" id="OAP57115.1"/>
    </source>
</evidence>
<dbReference type="OrthoDB" id="9991317at2759"/>
<evidence type="ECO:0000259" key="1">
    <source>
        <dbReference type="Pfam" id="PF12770"/>
    </source>
</evidence>
<dbReference type="RefSeq" id="XP_018690482.1">
    <property type="nucleotide sequence ID" value="XM_018840735.1"/>
</dbReference>
<accession>A0A178ZDG6</accession>
<dbReference type="InterPro" id="IPR024983">
    <property type="entry name" value="CHAT_dom"/>
</dbReference>
<keyword evidence="3" id="KW-1185">Reference proteome</keyword>
<name>A0A178ZDG6_9EURO</name>